<proteinExistence type="predicted"/>
<protein>
    <submittedName>
        <fullName evidence="1">Uncharacterized protein</fullName>
    </submittedName>
</protein>
<comment type="caution">
    <text evidence="1">The sequence shown here is derived from an EMBL/GenBank/DDBJ whole genome shotgun (WGS) entry which is preliminary data.</text>
</comment>
<keyword evidence="2" id="KW-1185">Reference proteome</keyword>
<dbReference type="Proteomes" id="UP000270471">
    <property type="component" value="Unassembled WGS sequence"/>
</dbReference>
<accession>A0A3M0HV07</accession>
<name>A0A3M0HV07_9ACTN</name>
<evidence type="ECO:0000313" key="2">
    <source>
        <dbReference type="Proteomes" id="UP000270471"/>
    </source>
</evidence>
<organism evidence="1 2">
    <name type="scientific">Streptomyces shenzhenensis</name>
    <dbReference type="NCBI Taxonomy" id="943815"/>
    <lineage>
        <taxon>Bacteria</taxon>
        <taxon>Bacillati</taxon>
        <taxon>Actinomycetota</taxon>
        <taxon>Actinomycetes</taxon>
        <taxon>Kitasatosporales</taxon>
        <taxon>Streptomycetaceae</taxon>
        <taxon>Streptomyces</taxon>
    </lineage>
</organism>
<sequence>MEQHIRPGHLTAAQTRQVLGDISAGALRNLVWRGKLTRSGGTERYPYYAVADVTTLAAERQQRGAA</sequence>
<gene>
    <name evidence="1" type="ORF">CTZ28_35410</name>
</gene>
<dbReference type="EMBL" id="PENI01000032">
    <property type="protein sequence ID" value="RMB81291.1"/>
    <property type="molecule type" value="Genomic_DNA"/>
</dbReference>
<evidence type="ECO:0000313" key="1">
    <source>
        <dbReference type="EMBL" id="RMB81291.1"/>
    </source>
</evidence>
<reference evidence="1 2" key="1">
    <citation type="submission" date="2017-11" db="EMBL/GenBank/DDBJ databases">
        <title>Draft genome of actinobacteria isolated from guarana (Paullinia cupana (Mart.) Ducke.</title>
        <authorList>
            <person name="Siqueira K.A."/>
            <person name="Liotti R.G."/>
            <person name="Mendes T.A.O."/>
            <person name="Soares M.A."/>
        </authorList>
    </citation>
    <scope>NUCLEOTIDE SEQUENCE [LARGE SCALE GENOMIC DNA]</scope>
    <source>
        <strain evidence="1 2">193</strain>
    </source>
</reference>
<dbReference type="OrthoDB" id="4245775at2"/>
<dbReference type="AlphaFoldDB" id="A0A3M0HV07"/>
<dbReference type="RefSeq" id="WP_121893873.1">
    <property type="nucleotide sequence ID" value="NZ_PENI01000032.1"/>
</dbReference>